<dbReference type="InterPro" id="IPR025833">
    <property type="entry name" value="GDYXXLXY"/>
</dbReference>
<dbReference type="Pfam" id="PF14345">
    <property type="entry name" value="GDYXXLXY"/>
    <property type="match status" value="1"/>
</dbReference>
<keyword evidence="3" id="KW-1185">Reference proteome</keyword>
<dbReference type="AlphaFoldDB" id="A0AA43GS13"/>
<proteinExistence type="predicted"/>
<evidence type="ECO:0000256" key="1">
    <source>
        <dbReference type="SAM" id="Phobius"/>
    </source>
</evidence>
<keyword evidence="1" id="KW-0812">Transmembrane</keyword>
<dbReference type="Proteomes" id="UP001159387">
    <property type="component" value="Unassembled WGS sequence"/>
</dbReference>
<gene>
    <name evidence="2" type="ORF">NWP17_09190</name>
</gene>
<comment type="caution">
    <text evidence="2">The sequence shown here is derived from an EMBL/GenBank/DDBJ whole genome shotgun (WGS) entry which is preliminary data.</text>
</comment>
<organism evidence="2 3">
    <name type="scientific">Chrysosporum bergii ANA360D</name>
    <dbReference type="NCBI Taxonomy" id="617107"/>
    <lineage>
        <taxon>Bacteria</taxon>
        <taxon>Bacillati</taxon>
        <taxon>Cyanobacteriota</taxon>
        <taxon>Cyanophyceae</taxon>
        <taxon>Nostocales</taxon>
        <taxon>Nodulariaceae</taxon>
        <taxon>Chrysosporum</taxon>
    </lineage>
</organism>
<reference evidence="2 3" key="1">
    <citation type="journal article" date="2023" name="J. Phycol.">
        <title>Chrysosporum ovalisporum is synonymous with the true-branching cyanobacterium Umezakia natans (Nostocales/Aphanizomenonaceae).</title>
        <authorList>
            <person name="McGregor G.B."/>
            <person name="Sendall B.C."/>
            <person name="Niiyama Y."/>
            <person name="Tuji A."/>
            <person name="Willis A."/>
        </authorList>
    </citation>
    <scope>NUCLEOTIDE SEQUENCE [LARGE SCALE GENOMIC DNA]</scope>
    <source>
        <strain evidence="2 3">ANA360D</strain>
    </source>
</reference>
<dbReference type="RefSeq" id="WP_280654605.1">
    <property type="nucleotide sequence ID" value="NZ_JANQDH010000058.1"/>
</dbReference>
<dbReference type="EMBL" id="JANQDH010000058">
    <property type="protein sequence ID" value="MDH6060609.1"/>
    <property type="molecule type" value="Genomic_DNA"/>
</dbReference>
<protein>
    <submittedName>
        <fullName evidence="2">GDYXXLXY domain-containing protein</fullName>
    </submittedName>
</protein>
<evidence type="ECO:0000313" key="2">
    <source>
        <dbReference type="EMBL" id="MDH6060609.1"/>
    </source>
</evidence>
<evidence type="ECO:0000313" key="3">
    <source>
        <dbReference type="Proteomes" id="UP001159387"/>
    </source>
</evidence>
<keyword evidence="1" id="KW-1133">Transmembrane helix</keyword>
<name>A0AA43GS13_9CYAN</name>
<sequence length="253" mass="28988">MSSNSSESSENKSLRTLSPEVEFSEKLTFKDYLIATEEKANKPLPLWRLLLALFIQTGIILAVPVQAMYTNIIGRDVILQTLPQSPNNVVQEFSLSLEYDISRVENLRRLPGWNNLVKTNQGRNRQLRSGTNLYLILQEQPISSNLSIPRPWKPVRVTSDLPQSLPRNQVALKGVYDNNAIIYGIETYYLPQQQRQQITNDIFQTVPPTRGNQSRQIQPITVRVKVDPQGNAVPVSLWVRNSETVQRSRNYRF</sequence>
<accession>A0AA43GS13</accession>
<keyword evidence="1" id="KW-0472">Membrane</keyword>
<feature type="transmembrane region" description="Helical" evidence="1">
    <location>
        <begin position="46"/>
        <end position="65"/>
    </location>
</feature>